<dbReference type="FunFam" id="3.20.20.70:FF:000196">
    <property type="entry name" value="S-adenosyl-L-methionine-dependent tRNA 4-demethylwyosine synthase"/>
    <property type="match status" value="1"/>
</dbReference>
<feature type="compositionally biased region" description="Basic and acidic residues" evidence="14">
    <location>
        <begin position="41"/>
        <end position="51"/>
    </location>
</feature>
<evidence type="ECO:0000256" key="3">
    <source>
        <dbReference type="ARBA" id="ARBA00010115"/>
    </source>
</evidence>
<feature type="domain" description="Helicase C-terminal" evidence="15">
    <location>
        <begin position="852"/>
        <end position="982"/>
    </location>
</feature>
<dbReference type="CDD" id="cd18787">
    <property type="entry name" value="SF2_C_DEAD"/>
    <property type="match status" value="1"/>
</dbReference>
<evidence type="ECO:0000313" key="17">
    <source>
        <dbReference type="EMBL" id="CAE7277416.1"/>
    </source>
</evidence>
<accession>A0A812MSS2</accession>
<dbReference type="SUPFAM" id="SSF52540">
    <property type="entry name" value="P-loop containing nucleoside triphosphate hydrolases"/>
    <property type="match status" value="1"/>
</dbReference>
<dbReference type="InterPro" id="IPR027417">
    <property type="entry name" value="P-loop_NTPase"/>
</dbReference>
<protein>
    <recommendedName>
        <fullName evidence="4">tRNA 4-demethylwyosine synthase (AdoMet-dependent)</fullName>
        <ecNumber evidence="4">4.1.3.44</ecNumber>
    </recommendedName>
</protein>
<dbReference type="AlphaFoldDB" id="A0A812MSS2"/>
<dbReference type="GO" id="GO:0031591">
    <property type="term" value="P:wybutosine biosynthetic process"/>
    <property type="evidence" value="ECO:0007669"/>
    <property type="project" value="TreeGrafter"/>
</dbReference>
<keyword evidence="18" id="KW-1185">Reference proteome</keyword>
<keyword evidence="9" id="KW-0547">Nucleotide-binding</keyword>
<dbReference type="GO" id="GO:0000166">
    <property type="term" value="F:nucleotide binding"/>
    <property type="evidence" value="ECO:0007669"/>
    <property type="project" value="UniProtKB-KW"/>
</dbReference>
<name>A0A812MSS2_SYMPI</name>
<feature type="compositionally biased region" description="Polar residues" evidence="14">
    <location>
        <begin position="9"/>
        <end position="23"/>
    </location>
</feature>
<evidence type="ECO:0000256" key="6">
    <source>
        <dbReference type="ARBA" id="ARBA00022691"/>
    </source>
</evidence>
<dbReference type="Pfam" id="PF00271">
    <property type="entry name" value="Helicase_C"/>
    <property type="match status" value="1"/>
</dbReference>
<dbReference type="PANTHER" id="PTHR13930:SF0">
    <property type="entry name" value="S-ADENOSYL-L-METHIONINE-DEPENDENT TRNA 4-DEMETHYLWYOSINE SYNTHASE TYW1-RELATED"/>
    <property type="match status" value="1"/>
</dbReference>
<dbReference type="SFLD" id="SFLDG01071">
    <property type="entry name" value="tRNA_wybutosine-synthesizing"/>
    <property type="match status" value="1"/>
</dbReference>
<dbReference type="CDD" id="cd01335">
    <property type="entry name" value="Radical_SAM"/>
    <property type="match status" value="1"/>
</dbReference>
<evidence type="ECO:0000256" key="8">
    <source>
        <dbReference type="ARBA" id="ARBA00022723"/>
    </source>
</evidence>
<dbReference type="InterPro" id="IPR013785">
    <property type="entry name" value="Aldolase_TIM"/>
</dbReference>
<evidence type="ECO:0000256" key="13">
    <source>
        <dbReference type="ARBA" id="ARBA00049466"/>
    </source>
</evidence>
<dbReference type="SFLD" id="SFLDS00029">
    <property type="entry name" value="Radical_SAM"/>
    <property type="match status" value="1"/>
</dbReference>
<reference evidence="17" key="1">
    <citation type="submission" date="2021-02" db="EMBL/GenBank/DDBJ databases">
        <authorList>
            <person name="Dougan E. K."/>
            <person name="Rhodes N."/>
            <person name="Thang M."/>
            <person name="Chan C."/>
        </authorList>
    </citation>
    <scope>NUCLEOTIDE SEQUENCE</scope>
</reference>
<dbReference type="InterPro" id="IPR001650">
    <property type="entry name" value="Helicase_C-like"/>
</dbReference>
<keyword evidence="5" id="KW-0004">4Fe-4S</keyword>
<evidence type="ECO:0000256" key="5">
    <source>
        <dbReference type="ARBA" id="ARBA00022485"/>
    </source>
</evidence>
<feature type="region of interest" description="Disordered" evidence="14">
    <location>
        <begin position="1"/>
        <end position="51"/>
    </location>
</feature>
<keyword evidence="7" id="KW-0819">tRNA processing</keyword>
<dbReference type="GO" id="GO:0051539">
    <property type="term" value="F:4 iron, 4 sulfur cluster binding"/>
    <property type="evidence" value="ECO:0007669"/>
    <property type="project" value="UniProtKB-KW"/>
</dbReference>
<comment type="catalytic activity">
    <reaction evidence="13">
        <text>N(1)-methylguanosine(37) in tRNA(Phe) + pyruvate + S-adenosyl-L-methionine = 4-demethylwyosine(37) in tRNA(Phe) + 5'-deoxyadenosine + L-methionine + CO2 + H2O</text>
        <dbReference type="Rhea" id="RHEA:36347"/>
        <dbReference type="Rhea" id="RHEA-COMP:10164"/>
        <dbReference type="Rhea" id="RHEA-COMP:10165"/>
        <dbReference type="ChEBI" id="CHEBI:15361"/>
        <dbReference type="ChEBI" id="CHEBI:15377"/>
        <dbReference type="ChEBI" id="CHEBI:16526"/>
        <dbReference type="ChEBI" id="CHEBI:17319"/>
        <dbReference type="ChEBI" id="CHEBI:57844"/>
        <dbReference type="ChEBI" id="CHEBI:59789"/>
        <dbReference type="ChEBI" id="CHEBI:64315"/>
        <dbReference type="ChEBI" id="CHEBI:73542"/>
        <dbReference type="EC" id="4.1.3.44"/>
    </reaction>
</comment>
<evidence type="ECO:0000256" key="4">
    <source>
        <dbReference type="ARBA" id="ARBA00012821"/>
    </source>
</evidence>
<organism evidence="17 18">
    <name type="scientific">Symbiodinium pilosum</name>
    <name type="common">Dinoflagellate</name>
    <dbReference type="NCBI Taxonomy" id="2952"/>
    <lineage>
        <taxon>Eukaryota</taxon>
        <taxon>Sar</taxon>
        <taxon>Alveolata</taxon>
        <taxon>Dinophyceae</taxon>
        <taxon>Suessiales</taxon>
        <taxon>Symbiodiniaceae</taxon>
        <taxon>Symbiodinium</taxon>
    </lineage>
</organism>
<dbReference type="Pfam" id="PF08608">
    <property type="entry name" value="Wyosine_form"/>
    <property type="match status" value="1"/>
</dbReference>
<keyword evidence="6" id="KW-0949">S-adenosyl-L-methionine</keyword>
<dbReference type="InterPro" id="IPR058240">
    <property type="entry name" value="rSAM_sf"/>
</dbReference>
<gene>
    <name evidence="17" type="primary">TYW1</name>
    <name evidence="17" type="ORF">SPIL2461_LOCUS6205</name>
</gene>
<dbReference type="Gene3D" id="3.40.50.300">
    <property type="entry name" value="P-loop containing nucleotide triphosphate hydrolases"/>
    <property type="match status" value="1"/>
</dbReference>
<dbReference type="OrthoDB" id="271553at2759"/>
<dbReference type="PROSITE" id="PS51194">
    <property type="entry name" value="HELICASE_CTER"/>
    <property type="match status" value="1"/>
</dbReference>
<sequence>MKRKRKVQSAISGEQKPNVQFTPASVADEDPVADQMQANQGRKDELEPLSHEEMSQTYGIGFSILRRMGYSGAGFKPGSLHAPLAARANAGRQGLMQAAEAEESQKLEDPPEQPAVDLTKLLSQTLRSMREAGDDDEACELEHLATFCNLQGGALEALEPSRPKRKRKTEKIPLIKPGDAADEQALTCLLKCFEDQNFPVELQEQSEHLRWQACWGATHGCLEDFVARQEGQLRIVMCPGGARILLPRQPQSESTEKLLRQKCMDFCVKQRAQFAGKCQARRKWQHLIKTLATLFRGRSQSNSRPPRDRDKVECAASALPEVSATSFKKVSNILASASLDEDTDAEVAALRWTMDCGELGSNEKDLLVKLQLVRELRRRLNGLQSDVEELAEGCAGETVKKPEARQMLTTKHRAQLTKEGYKIVGSHSAVKLCRWTKHQLRGRGGCYKHSFYGITSYQCMEATPSLACANKCVFCWRHHKNPVGTEWKWSMDPPDQIVAEGIDQHRRMIRECKGIPGVKKERFEEAMTVRHCALSLVGEPIMYPRINELVGELHKRKISTFLVTNAQFPEAIRNLNPITQLYVSVDAGTEETLKAVDRPLFSDFWQRYLDSLKALKAKRQRTVYRLTLVKGHNMAEAANYAKLVALGTPDFIEIKSVTFCGESKASSLTIECTPWHQEVKAFSEAMLSKEGLDSQYELACEHQHSCIVLLAHKRYKVDGRWHTWIDYDRFHELVNSGVDFEASDYWAPTPDWALYGSDEAGFDPNETRMYHNRTKKRAQAGLLSKAGQGVTAALHRQEQLKMYPQNPVSKTFFCLPRGYIALDKSEMNTAKANTDVTQHVVLLDRPGDKDDKLDEMLSEHLGEDELAIVFVSTKRSVEEIARLLVRHSYGVTEIHGDKDQRERDLALRSFTNKEKRVMIATDVASRGLDIKGVKLVINYDAANTPEDYVHRIGRTGRAGEKGISCARSQQHYVIEVLMRVKP</sequence>
<keyword evidence="8" id="KW-0479">Metal-binding</keyword>
<keyword evidence="10" id="KW-0408">Iron</keyword>
<proteinExistence type="inferred from homology"/>
<evidence type="ECO:0000256" key="9">
    <source>
        <dbReference type="ARBA" id="ARBA00022741"/>
    </source>
</evidence>
<comment type="similarity">
    <text evidence="3">Belongs to the TYW1 family.</text>
</comment>
<evidence type="ECO:0000256" key="14">
    <source>
        <dbReference type="SAM" id="MobiDB-lite"/>
    </source>
</evidence>
<dbReference type="EC" id="4.1.3.44" evidence="4"/>
<dbReference type="InterPro" id="IPR034556">
    <property type="entry name" value="tRNA_wybutosine-synthase"/>
</dbReference>
<comment type="caution">
    <text evidence="17">The sequence shown here is derived from an EMBL/GenBank/DDBJ whole genome shotgun (WGS) entry which is preliminary data.</text>
</comment>
<evidence type="ECO:0000256" key="12">
    <source>
        <dbReference type="ARBA" id="ARBA00023239"/>
    </source>
</evidence>
<dbReference type="Proteomes" id="UP000649617">
    <property type="component" value="Unassembled WGS sequence"/>
</dbReference>
<evidence type="ECO:0000259" key="16">
    <source>
        <dbReference type="PROSITE" id="PS51918"/>
    </source>
</evidence>
<dbReference type="GO" id="GO:0046872">
    <property type="term" value="F:metal ion binding"/>
    <property type="evidence" value="ECO:0007669"/>
    <property type="project" value="UniProtKB-KW"/>
</dbReference>
<dbReference type="SUPFAM" id="SSF102114">
    <property type="entry name" value="Radical SAM enzymes"/>
    <property type="match status" value="1"/>
</dbReference>
<evidence type="ECO:0000256" key="2">
    <source>
        <dbReference type="ARBA" id="ARBA00004797"/>
    </source>
</evidence>
<dbReference type="SFLD" id="SFLDF00284">
    <property type="entry name" value="tRNA_wybutosine-synthesizing"/>
    <property type="match status" value="1"/>
</dbReference>
<keyword evidence="12" id="KW-0456">Lyase</keyword>
<keyword evidence="11" id="KW-0411">Iron-sulfur</keyword>
<dbReference type="InterPro" id="IPR007197">
    <property type="entry name" value="rSAM"/>
</dbReference>
<evidence type="ECO:0000256" key="7">
    <source>
        <dbReference type="ARBA" id="ARBA00022694"/>
    </source>
</evidence>
<evidence type="ECO:0000256" key="1">
    <source>
        <dbReference type="ARBA" id="ARBA00001966"/>
    </source>
</evidence>
<dbReference type="SMART" id="SM00490">
    <property type="entry name" value="HELICc"/>
    <property type="match status" value="1"/>
</dbReference>
<evidence type="ECO:0000313" key="18">
    <source>
        <dbReference type="Proteomes" id="UP000649617"/>
    </source>
</evidence>
<dbReference type="EMBL" id="CAJNIZ010009191">
    <property type="protein sequence ID" value="CAE7277416.1"/>
    <property type="molecule type" value="Genomic_DNA"/>
</dbReference>
<feature type="domain" description="Radical SAM core" evidence="16">
    <location>
        <begin position="452"/>
        <end position="701"/>
    </location>
</feature>
<dbReference type="Pfam" id="PF04055">
    <property type="entry name" value="Radical_SAM"/>
    <property type="match status" value="1"/>
</dbReference>
<evidence type="ECO:0000259" key="15">
    <source>
        <dbReference type="PROSITE" id="PS51194"/>
    </source>
</evidence>
<evidence type="ECO:0000256" key="10">
    <source>
        <dbReference type="ARBA" id="ARBA00023004"/>
    </source>
</evidence>
<dbReference type="GO" id="GO:0102521">
    <property type="term" value="F:tRNA-4-demethylwyosine synthase activity"/>
    <property type="evidence" value="ECO:0007669"/>
    <property type="project" value="UniProtKB-EC"/>
</dbReference>
<feature type="region of interest" description="Disordered" evidence="14">
    <location>
        <begin position="93"/>
        <end position="113"/>
    </location>
</feature>
<dbReference type="PROSITE" id="PS51918">
    <property type="entry name" value="RADICAL_SAM"/>
    <property type="match status" value="1"/>
</dbReference>
<comment type="pathway">
    <text evidence="2">tRNA modification; wybutosine-tRNA(Phe) biosynthesis.</text>
</comment>
<dbReference type="InterPro" id="IPR013917">
    <property type="entry name" value="tRNA_wybutosine-synth"/>
</dbReference>
<comment type="cofactor">
    <cofactor evidence="1">
        <name>[4Fe-4S] cluster</name>
        <dbReference type="ChEBI" id="CHEBI:49883"/>
    </cofactor>
</comment>
<evidence type="ECO:0000256" key="11">
    <source>
        <dbReference type="ARBA" id="ARBA00023014"/>
    </source>
</evidence>
<dbReference type="PANTHER" id="PTHR13930">
    <property type="entry name" value="S-ADENOSYL-L-METHIONINE-DEPENDENT TRNA 4-DEMETHYLWYOSINE SYNTHASE"/>
    <property type="match status" value="1"/>
</dbReference>
<dbReference type="Gene3D" id="3.20.20.70">
    <property type="entry name" value="Aldolase class I"/>
    <property type="match status" value="1"/>
</dbReference>